<evidence type="ECO:0000256" key="1">
    <source>
        <dbReference type="ARBA" id="ARBA00004370"/>
    </source>
</evidence>
<evidence type="ECO:0000256" key="3">
    <source>
        <dbReference type="ARBA" id="ARBA00023136"/>
    </source>
</evidence>
<organism evidence="7 8">
    <name type="scientific">Oryzias melastigma</name>
    <name type="common">Marine medaka</name>
    <dbReference type="NCBI Taxonomy" id="30732"/>
    <lineage>
        <taxon>Eukaryota</taxon>
        <taxon>Metazoa</taxon>
        <taxon>Chordata</taxon>
        <taxon>Craniata</taxon>
        <taxon>Vertebrata</taxon>
        <taxon>Euteleostomi</taxon>
        <taxon>Actinopterygii</taxon>
        <taxon>Neopterygii</taxon>
        <taxon>Teleostei</taxon>
        <taxon>Neoteleostei</taxon>
        <taxon>Acanthomorphata</taxon>
        <taxon>Ovalentaria</taxon>
        <taxon>Atherinomorphae</taxon>
        <taxon>Beloniformes</taxon>
        <taxon>Adrianichthyidae</taxon>
        <taxon>Oryziinae</taxon>
        <taxon>Oryzias</taxon>
    </lineage>
</organism>
<protein>
    <submittedName>
        <fullName evidence="7">V-set and transmembrane domain containing 5</fullName>
    </submittedName>
</protein>
<dbReference type="RefSeq" id="XP_036070827.1">
    <property type="nucleotide sequence ID" value="XM_036214934.1"/>
</dbReference>
<dbReference type="InterPro" id="IPR013783">
    <property type="entry name" value="Ig-like_fold"/>
</dbReference>
<dbReference type="GO" id="GO:0030425">
    <property type="term" value="C:dendrite"/>
    <property type="evidence" value="ECO:0007669"/>
    <property type="project" value="TreeGrafter"/>
</dbReference>
<evidence type="ECO:0000256" key="4">
    <source>
        <dbReference type="ARBA" id="ARBA00023180"/>
    </source>
</evidence>
<dbReference type="GO" id="GO:0005886">
    <property type="term" value="C:plasma membrane"/>
    <property type="evidence" value="ECO:0007669"/>
    <property type="project" value="TreeGrafter"/>
</dbReference>
<reference evidence="7" key="2">
    <citation type="submission" date="2025-09" db="UniProtKB">
        <authorList>
            <consortium name="Ensembl"/>
        </authorList>
    </citation>
    <scope>IDENTIFICATION</scope>
</reference>
<evidence type="ECO:0000256" key="2">
    <source>
        <dbReference type="ARBA" id="ARBA00022729"/>
    </source>
</evidence>
<dbReference type="PANTHER" id="PTHR12080:SF93">
    <property type="entry name" value="V-SET AND TRANSMEMBRANE DOMAIN-CONTAINING PROTEIN 5"/>
    <property type="match status" value="1"/>
</dbReference>
<dbReference type="SUPFAM" id="SSF48726">
    <property type="entry name" value="Immunoglobulin"/>
    <property type="match status" value="1"/>
</dbReference>
<keyword evidence="4" id="KW-0325">Glycoprotein</keyword>
<dbReference type="InterPro" id="IPR003599">
    <property type="entry name" value="Ig_sub"/>
</dbReference>
<dbReference type="SMART" id="SM00409">
    <property type="entry name" value="IG"/>
    <property type="match status" value="1"/>
</dbReference>
<keyword evidence="2" id="KW-0732">Signal</keyword>
<dbReference type="InterPro" id="IPR036179">
    <property type="entry name" value="Ig-like_dom_sf"/>
</dbReference>
<sequence>MRHFRLWNVHNVAVVLSVTLYMCHIAGCISIHSAQRNLSRSVQEDAVFSVDVSSTGVPTIEWTFMSGAGSRSIGTWQPGGNINITADYSSRVRAYENGSMILMDLRLQDTGFYLLTVTEPAGSSKDVGFVLRVNEVLYEDLQYLSITGLALGVVAALLMLVTWLLHKACMKVKAWRLRKQMPENDETELQRLESQPGHQS</sequence>
<evidence type="ECO:0000259" key="6">
    <source>
        <dbReference type="SMART" id="SM00409"/>
    </source>
</evidence>
<reference evidence="7" key="1">
    <citation type="submission" date="2025-08" db="UniProtKB">
        <authorList>
            <consortium name="Ensembl"/>
        </authorList>
    </citation>
    <scope>IDENTIFICATION</scope>
</reference>
<feature type="transmembrane region" description="Helical" evidence="5">
    <location>
        <begin position="12"/>
        <end position="32"/>
    </location>
</feature>
<evidence type="ECO:0000256" key="5">
    <source>
        <dbReference type="SAM" id="Phobius"/>
    </source>
</evidence>
<dbReference type="Gene3D" id="2.60.40.10">
    <property type="entry name" value="Immunoglobulins"/>
    <property type="match status" value="1"/>
</dbReference>
<dbReference type="STRING" id="30732.ENSOMEP00000019327"/>
<dbReference type="AlphaFoldDB" id="A0A3B3CN97"/>
<name>A0A3B3CN97_ORYME</name>
<keyword evidence="3 5" id="KW-0472">Membrane</keyword>
<dbReference type="OrthoDB" id="9933251at2759"/>
<dbReference type="GO" id="GO:1904891">
    <property type="term" value="P:positive regulation of excitatory synapse assembly"/>
    <property type="evidence" value="ECO:0007669"/>
    <property type="project" value="TreeGrafter"/>
</dbReference>
<dbReference type="Proteomes" id="UP000261560">
    <property type="component" value="Unplaced"/>
</dbReference>
<dbReference type="PANTHER" id="PTHR12080">
    <property type="entry name" value="SIGNALING LYMPHOCYTIC ACTIVATION MOLECULE"/>
    <property type="match status" value="1"/>
</dbReference>
<proteinExistence type="predicted"/>
<dbReference type="GeneTree" id="ENSGT00970000193454"/>
<keyword evidence="8" id="KW-1185">Reference proteome</keyword>
<evidence type="ECO:0000313" key="7">
    <source>
        <dbReference type="Ensembl" id="ENSOMEP00000019327.1"/>
    </source>
</evidence>
<dbReference type="GO" id="GO:0046847">
    <property type="term" value="P:filopodium assembly"/>
    <property type="evidence" value="ECO:0007669"/>
    <property type="project" value="TreeGrafter"/>
</dbReference>
<dbReference type="GO" id="GO:0030424">
    <property type="term" value="C:axon"/>
    <property type="evidence" value="ECO:0007669"/>
    <property type="project" value="TreeGrafter"/>
</dbReference>
<dbReference type="GeneID" id="112149528"/>
<accession>A0A3B3CN97</accession>
<dbReference type="InterPro" id="IPR015631">
    <property type="entry name" value="CD2/SLAM_rcpt"/>
</dbReference>
<feature type="transmembrane region" description="Helical" evidence="5">
    <location>
        <begin position="143"/>
        <end position="166"/>
    </location>
</feature>
<dbReference type="Ensembl" id="ENSOMET00000035621.1">
    <property type="protein sequence ID" value="ENSOMEP00000019327.1"/>
    <property type="gene ID" value="ENSOMEG00000021153.1"/>
</dbReference>
<dbReference type="PaxDb" id="30732-ENSOMEP00000019327"/>
<evidence type="ECO:0000313" key="8">
    <source>
        <dbReference type="Proteomes" id="UP000261560"/>
    </source>
</evidence>
<dbReference type="RefSeq" id="XP_024133040.1">
    <property type="nucleotide sequence ID" value="XM_024277272.2"/>
</dbReference>
<keyword evidence="5" id="KW-1133">Transmembrane helix</keyword>
<feature type="domain" description="Immunoglobulin" evidence="6">
    <location>
        <begin position="35"/>
        <end position="134"/>
    </location>
</feature>
<keyword evidence="5" id="KW-0812">Transmembrane</keyword>
<dbReference type="KEGG" id="oml:112149528"/>
<comment type="subcellular location">
    <subcellularLocation>
        <location evidence="1">Membrane</location>
    </subcellularLocation>
</comment>